<dbReference type="PANTHER" id="PTHR12110">
    <property type="entry name" value="HYDROXYPYRUVATE ISOMERASE"/>
    <property type="match status" value="1"/>
</dbReference>
<dbReference type="Pfam" id="PF01261">
    <property type="entry name" value="AP_endonuc_2"/>
    <property type="match status" value="1"/>
</dbReference>
<gene>
    <name evidence="2" type="primary">iolE_5</name>
    <name evidence="2" type="ORF">K239x_53280</name>
</gene>
<evidence type="ECO:0000259" key="1">
    <source>
        <dbReference type="Pfam" id="PF01261"/>
    </source>
</evidence>
<reference evidence="2 3" key="1">
    <citation type="submission" date="2019-02" db="EMBL/GenBank/DDBJ databases">
        <title>Deep-cultivation of Planctomycetes and their phenomic and genomic characterization uncovers novel biology.</title>
        <authorList>
            <person name="Wiegand S."/>
            <person name="Jogler M."/>
            <person name="Boedeker C."/>
            <person name="Pinto D."/>
            <person name="Vollmers J."/>
            <person name="Rivas-Marin E."/>
            <person name="Kohn T."/>
            <person name="Peeters S.H."/>
            <person name="Heuer A."/>
            <person name="Rast P."/>
            <person name="Oberbeckmann S."/>
            <person name="Bunk B."/>
            <person name="Jeske O."/>
            <person name="Meyerdierks A."/>
            <person name="Storesund J.E."/>
            <person name="Kallscheuer N."/>
            <person name="Luecker S."/>
            <person name="Lage O.M."/>
            <person name="Pohl T."/>
            <person name="Merkel B.J."/>
            <person name="Hornburger P."/>
            <person name="Mueller R.-W."/>
            <person name="Bruemmer F."/>
            <person name="Labrenz M."/>
            <person name="Spormann A.M."/>
            <person name="Op den Camp H."/>
            <person name="Overmann J."/>
            <person name="Amann R."/>
            <person name="Jetten M.S.M."/>
            <person name="Mascher T."/>
            <person name="Medema M.H."/>
            <person name="Devos D.P."/>
            <person name="Kaster A.-K."/>
            <person name="Ovreas L."/>
            <person name="Rohde M."/>
            <person name="Galperin M.Y."/>
            <person name="Jogler C."/>
        </authorList>
    </citation>
    <scope>NUCLEOTIDE SEQUENCE [LARGE SCALE GENOMIC DNA]</scope>
    <source>
        <strain evidence="2 3">K23_9</strain>
    </source>
</reference>
<dbReference type="InterPro" id="IPR013022">
    <property type="entry name" value="Xyl_isomerase-like_TIM-brl"/>
</dbReference>
<protein>
    <submittedName>
        <fullName evidence="2">Inosose dehydratase</fullName>
        <ecNumber evidence="2">4.2.1.44</ecNumber>
    </submittedName>
</protein>
<organism evidence="2 3">
    <name type="scientific">Stieleria marina</name>
    <dbReference type="NCBI Taxonomy" id="1930275"/>
    <lineage>
        <taxon>Bacteria</taxon>
        <taxon>Pseudomonadati</taxon>
        <taxon>Planctomycetota</taxon>
        <taxon>Planctomycetia</taxon>
        <taxon>Pirellulales</taxon>
        <taxon>Pirellulaceae</taxon>
        <taxon>Stieleria</taxon>
    </lineage>
</organism>
<proteinExistence type="predicted"/>
<dbReference type="AlphaFoldDB" id="A0A517P1Q7"/>
<accession>A0A517P1Q7</accession>
<dbReference type="GO" id="GO:0050114">
    <property type="term" value="F:myo-inosose-2 dehydratase activity"/>
    <property type="evidence" value="ECO:0007669"/>
    <property type="project" value="UniProtKB-EC"/>
</dbReference>
<dbReference type="InterPro" id="IPR036237">
    <property type="entry name" value="Xyl_isomerase-like_sf"/>
</dbReference>
<dbReference type="SUPFAM" id="SSF51658">
    <property type="entry name" value="Xylose isomerase-like"/>
    <property type="match status" value="1"/>
</dbReference>
<dbReference type="EMBL" id="CP036526">
    <property type="protein sequence ID" value="QDT13310.1"/>
    <property type="molecule type" value="Genomic_DNA"/>
</dbReference>
<dbReference type="RefSeq" id="WP_145421060.1">
    <property type="nucleotide sequence ID" value="NZ_CP036526.1"/>
</dbReference>
<keyword evidence="2" id="KW-0456">Lyase</keyword>
<dbReference type="PANTHER" id="PTHR12110:SF41">
    <property type="entry name" value="INOSOSE DEHYDRATASE"/>
    <property type="match status" value="1"/>
</dbReference>
<dbReference type="Proteomes" id="UP000319817">
    <property type="component" value="Chromosome"/>
</dbReference>
<name>A0A517P1Q7_9BACT</name>
<dbReference type="Gene3D" id="3.20.20.150">
    <property type="entry name" value="Divalent-metal-dependent TIM barrel enzymes"/>
    <property type="match status" value="1"/>
</dbReference>
<sequence length="310" mass="34681">MPLSISRRQALTTATAALLTARTASLIANDKTPPSKTHIATNTYPWRTFARRAGQSYQRHTDQLLQNIASTGIVGYEPIIDSPTELDGLGDRLTKHGLYMRSIYVNSVLHDTAKVDQSVAAAMAIAKRVRDLGTSIVVTNPSPIRWGGDEDKDDSQLRFQAKSLDELGSELRKLGLTLAYHNHDAELRNGAREFHHMLTATKQENVKFCLDSHWVFRGCGDSEVAVLDALDHYRDRIVELHLRQSTNGVWTEAFAMQGDVDYQAIFRRLHESNIHPHLVLEQAIEQKSPNKLSATQAHKQGQRNLTKAIS</sequence>
<dbReference type="InterPro" id="IPR050312">
    <property type="entry name" value="IolE/XylAMocC-like"/>
</dbReference>
<evidence type="ECO:0000313" key="2">
    <source>
        <dbReference type="EMBL" id="QDT13310.1"/>
    </source>
</evidence>
<keyword evidence="3" id="KW-1185">Reference proteome</keyword>
<feature type="domain" description="Xylose isomerase-like TIM barrel" evidence="1">
    <location>
        <begin position="82"/>
        <end position="293"/>
    </location>
</feature>
<dbReference type="EC" id="4.2.1.44" evidence="2"/>
<evidence type="ECO:0000313" key="3">
    <source>
        <dbReference type="Proteomes" id="UP000319817"/>
    </source>
</evidence>
<dbReference type="OrthoDB" id="260215at2"/>